<accession>A0AAD3DI59</accession>
<comment type="caution">
    <text evidence="2">The sequence shown here is derived from an EMBL/GenBank/DDBJ whole genome shotgun (WGS) entry which is preliminary data.</text>
</comment>
<dbReference type="AlphaFoldDB" id="A0AAD3DI59"/>
<proteinExistence type="predicted"/>
<reference evidence="2 3" key="1">
    <citation type="journal article" date="2021" name="Sci. Rep.">
        <title>Genome sequencing of the multicellular alga Astrephomene provides insights into convergent evolution of germ-soma differentiation.</title>
        <authorList>
            <person name="Yamashita S."/>
            <person name="Yamamoto K."/>
            <person name="Matsuzaki R."/>
            <person name="Suzuki S."/>
            <person name="Yamaguchi H."/>
            <person name="Hirooka S."/>
            <person name="Minakuchi Y."/>
            <person name="Miyagishima S."/>
            <person name="Kawachi M."/>
            <person name="Toyoda A."/>
            <person name="Nozaki H."/>
        </authorList>
    </citation>
    <scope>NUCLEOTIDE SEQUENCE [LARGE SCALE GENOMIC DNA]</scope>
    <source>
        <strain evidence="2 3">NIES-4017</strain>
    </source>
</reference>
<sequence length="127" mass="13229">MTLYTQTMRGTANPCLARKRASHTALHAARWPVAANGSRRNSHHFSAPMPSVACRSSASSSSSPSPPDHGNTAPAASQQPPCSSLTERIFAHVDALQQAGSGLQAQGQGAGGRTTYAAFLAAEEQWA</sequence>
<dbReference type="EMBL" id="BMAR01000003">
    <property type="protein sequence ID" value="GFR42285.1"/>
    <property type="molecule type" value="Genomic_DNA"/>
</dbReference>
<evidence type="ECO:0000256" key="1">
    <source>
        <dbReference type="SAM" id="MobiDB-lite"/>
    </source>
</evidence>
<feature type="region of interest" description="Disordered" evidence="1">
    <location>
        <begin position="32"/>
        <end position="88"/>
    </location>
</feature>
<feature type="non-terminal residue" evidence="2">
    <location>
        <position position="1"/>
    </location>
</feature>
<dbReference type="Proteomes" id="UP001054857">
    <property type="component" value="Unassembled WGS sequence"/>
</dbReference>
<feature type="compositionally biased region" description="Polar residues" evidence="1">
    <location>
        <begin position="74"/>
        <end position="86"/>
    </location>
</feature>
<keyword evidence="3" id="KW-1185">Reference proteome</keyword>
<evidence type="ECO:0000313" key="3">
    <source>
        <dbReference type="Proteomes" id="UP001054857"/>
    </source>
</evidence>
<evidence type="ECO:0000313" key="2">
    <source>
        <dbReference type="EMBL" id="GFR42285.1"/>
    </source>
</evidence>
<name>A0AAD3DI59_9CHLO</name>
<organism evidence="2 3">
    <name type="scientific">Astrephomene gubernaculifera</name>
    <dbReference type="NCBI Taxonomy" id="47775"/>
    <lineage>
        <taxon>Eukaryota</taxon>
        <taxon>Viridiplantae</taxon>
        <taxon>Chlorophyta</taxon>
        <taxon>core chlorophytes</taxon>
        <taxon>Chlorophyceae</taxon>
        <taxon>CS clade</taxon>
        <taxon>Chlamydomonadales</taxon>
        <taxon>Astrephomenaceae</taxon>
        <taxon>Astrephomene</taxon>
    </lineage>
</organism>
<gene>
    <name evidence="2" type="ORF">Agub_g3183</name>
</gene>
<protein>
    <submittedName>
        <fullName evidence="2">Uncharacterized protein</fullName>
    </submittedName>
</protein>